<dbReference type="SUPFAM" id="SSF52540">
    <property type="entry name" value="P-loop containing nucleoside triphosphate hydrolases"/>
    <property type="match status" value="1"/>
</dbReference>
<dbReference type="Gene3D" id="3.40.50.300">
    <property type="entry name" value="P-loop containing nucleotide triphosphate hydrolases"/>
    <property type="match status" value="1"/>
</dbReference>
<dbReference type="SMART" id="SM00248">
    <property type="entry name" value="ANK"/>
    <property type="match status" value="7"/>
</dbReference>
<dbReference type="Pfam" id="PF17111">
    <property type="entry name" value="PigL_N"/>
    <property type="match status" value="1"/>
</dbReference>
<dbReference type="InterPro" id="IPR002110">
    <property type="entry name" value="Ankyrin_rpt"/>
</dbReference>
<evidence type="ECO:0000256" key="2">
    <source>
        <dbReference type="PROSITE-ProRule" id="PRU00023"/>
    </source>
</evidence>
<dbReference type="EMBL" id="QVQW01000113">
    <property type="protein sequence ID" value="RKU40239.1"/>
    <property type="molecule type" value="Genomic_DNA"/>
</dbReference>
<feature type="repeat" description="ANK" evidence="2">
    <location>
        <begin position="782"/>
        <end position="811"/>
    </location>
</feature>
<dbReference type="OrthoDB" id="194358at2759"/>
<dbReference type="AlphaFoldDB" id="A0A420XXH5"/>
<name>A0A420XXH5_9PEZI</name>
<evidence type="ECO:0000256" key="1">
    <source>
        <dbReference type="ARBA" id="ARBA00022737"/>
    </source>
</evidence>
<keyword evidence="2" id="KW-0040">ANK repeat</keyword>
<evidence type="ECO:0000256" key="3">
    <source>
        <dbReference type="SAM" id="Coils"/>
    </source>
</evidence>
<accession>A0A420XXH5</accession>
<protein>
    <recommendedName>
        <fullName evidence="4">NACHT domain-containing protein</fullName>
    </recommendedName>
</protein>
<comment type="caution">
    <text evidence="5">The sequence shown here is derived from an EMBL/GenBank/DDBJ whole genome shotgun (WGS) entry which is preliminary data.</text>
</comment>
<keyword evidence="3" id="KW-0175">Coiled coil</keyword>
<dbReference type="InterPro" id="IPR036770">
    <property type="entry name" value="Ankyrin_rpt-contain_sf"/>
</dbReference>
<dbReference type="Pfam" id="PF24883">
    <property type="entry name" value="NPHP3_N"/>
    <property type="match status" value="1"/>
</dbReference>
<dbReference type="PANTHER" id="PTHR10039">
    <property type="entry name" value="AMELOGENIN"/>
    <property type="match status" value="1"/>
</dbReference>
<dbReference type="InterPro" id="IPR027417">
    <property type="entry name" value="P-loop_NTPase"/>
</dbReference>
<dbReference type="InterPro" id="IPR056884">
    <property type="entry name" value="NPHP3-like_N"/>
</dbReference>
<evidence type="ECO:0000313" key="6">
    <source>
        <dbReference type="Proteomes" id="UP000275385"/>
    </source>
</evidence>
<gene>
    <name evidence="5" type="ORF">DL546_001010</name>
</gene>
<dbReference type="SUPFAM" id="SSF48403">
    <property type="entry name" value="Ankyrin repeat"/>
    <property type="match status" value="1"/>
</dbReference>
<proteinExistence type="predicted"/>
<dbReference type="PANTHER" id="PTHR10039:SF16">
    <property type="entry name" value="GPI INOSITOL-DEACYLASE"/>
    <property type="match status" value="1"/>
</dbReference>
<reference evidence="5 6" key="1">
    <citation type="submission" date="2018-08" db="EMBL/GenBank/DDBJ databases">
        <title>Draft genome of the lignicolous fungus Coniochaeta pulveracea.</title>
        <authorList>
            <person name="Borstlap C.J."/>
            <person name="De Witt R.N."/>
            <person name="Botha A."/>
            <person name="Volschenk H."/>
        </authorList>
    </citation>
    <scope>NUCLEOTIDE SEQUENCE [LARGE SCALE GENOMIC DNA]</scope>
    <source>
        <strain evidence="5 6">CAB683</strain>
    </source>
</reference>
<dbReference type="Pfam" id="PF12796">
    <property type="entry name" value="Ank_2"/>
    <property type="match status" value="3"/>
</dbReference>
<dbReference type="InterPro" id="IPR007111">
    <property type="entry name" value="NACHT_NTPase"/>
</dbReference>
<dbReference type="PROSITE" id="PS50837">
    <property type="entry name" value="NACHT"/>
    <property type="match status" value="1"/>
</dbReference>
<feature type="repeat" description="ANK" evidence="2">
    <location>
        <begin position="812"/>
        <end position="844"/>
    </location>
</feature>
<feature type="domain" description="NACHT" evidence="4">
    <location>
        <begin position="219"/>
        <end position="363"/>
    </location>
</feature>
<dbReference type="Proteomes" id="UP000275385">
    <property type="component" value="Unassembled WGS sequence"/>
</dbReference>
<keyword evidence="6" id="KW-1185">Reference proteome</keyword>
<dbReference type="Gene3D" id="1.25.40.20">
    <property type="entry name" value="Ankyrin repeat-containing domain"/>
    <property type="match status" value="1"/>
</dbReference>
<feature type="coiled-coil region" evidence="3">
    <location>
        <begin position="42"/>
        <end position="92"/>
    </location>
</feature>
<dbReference type="Pfam" id="PF22939">
    <property type="entry name" value="WHD_GPIID"/>
    <property type="match status" value="1"/>
</dbReference>
<keyword evidence="1" id="KW-0677">Repeat</keyword>
<sequence length="929" mass="103834">MDGLSVAASVAGLVSLGLKVTGSLVDFYSAYKNQKSDAVYTVQKLERLLSILEALKTQLANRKFRAEEQDVLESVENSIQSCEECISELQSENIKFQNKSGGGIRAAALKATRRIEYPFRQSTLQKLDEDIDETISQLSLALQVLQQQDVGYVRDDVENTKALLDLIRADQVSLTIRDWLQAPDAAINYNEACMKRHPDTGLWFVNGSSFSAWLTQPNSFLWLNGFAGCGKSVLCSTTIQYAFRHRRSNPRIGIAFFFFTFNDVSKQDTSAMLRSLVLQLSCQLDHDHMLLSRLHDNYRHTMPPDQALIDCLRQLVRAFNEVYLMIDALDESPREKHRPDVLQALADLRAWSQPGLHLLVTSRDEQDIREDLDASPTQTVSLRNASVDGDIAAFVSGHIRQNRRLRKWEQHHSRIETVLAERAKGVFRWVECQFKVLESCPQSEHLLDQLLVSLPQSLYETYDRMLANISSTWAEYARPMLTLLCCAMRPLTVEELIDGVAVELGDDPKFNPKRRLQGVSAIYEVCPGFIEINVSHVGQATVRIAHFSVQEYLESPQRSGTAFGVQRRQADAEIACICLTYLLEPALSASTKEEFPLTEYASIYWPRHYRRGDNTLYGVQNQALRLFRDPGGKFTDWVQILDLDLDDDHWYDNVGDYYRRQTSKKPSPIYYASRLGLDAVLSELICEMPFDQPAGGSILPKVSDLVNERTGAFRRTALIAASSGGHEAVVRLLLDKGADTNNQGGRYGTALQAASYSGREAVVRLLLDRGADINLLGGLYGTALQAASSRGSEAVFRLLLEGGADVNLQGGHYGTALQEASLDGSEAVVRLLFERGADVNLQGGRYGTALQAASYKGHEAMVRLLLERGADVHVRGGYYGTALEAALERQHEAIVQLLVDNGARPWDGYTYDEMVWIDEFFQSLGIADD</sequence>
<dbReference type="PROSITE" id="PS50297">
    <property type="entry name" value="ANK_REP_REGION"/>
    <property type="match status" value="5"/>
</dbReference>
<feature type="repeat" description="ANK" evidence="2">
    <location>
        <begin position="713"/>
        <end position="745"/>
    </location>
</feature>
<dbReference type="STRING" id="177199.A0A420XXH5"/>
<feature type="repeat" description="ANK" evidence="2">
    <location>
        <begin position="746"/>
        <end position="778"/>
    </location>
</feature>
<evidence type="ECO:0000259" key="4">
    <source>
        <dbReference type="PROSITE" id="PS50837"/>
    </source>
</evidence>
<dbReference type="PROSITE" id="PS50088">
    <property type="entry name" value="ANK_REPEAT"/>
    <property type="match status" value="5"/>
</dbReference>
<feature type="repeat" description="ANK" evidence="2">
    <location>
        <begin position="845"/>
        <end position="877"/>
    </location>
</feature>
<evidence type="ECO:0000313" key="5">
    <source>
        <dbReference type="EMBL" id="RKU40239.1"/>
    </source>
</evidence>
<dbReference type="InterPro" id="IPR031348">
    <property type="entry name" value="PigL_N"/>
</dbReference>
<dbReference type="InterPro" id="IPR054471">
    <property type="entry name" value="GPIID_WHD"/>
</dbReference>
<organism evidence="5 6">
    <name type="scientific">Coniochaeta pulveracea</name>
    <dbReference type="NCBI Taxonomy" id="177199"/>
    <lineage>
        <taxon>Eukaryota</taxon>
        <taxon>Fungi</taxon>
        <taxon>Dikarya</taxon>
        <taxon>Ascomycota</taxon>
        <taxon>Pezizomycotina</taxon>
        <taxon>Sordariomycetes</taxon>
        <taxon>Sordariomycetidae</taxon>
        <taxon>Coniochaetales</taxon>
        <taxon>Coniochaetaceae</taxon>
        <taxon>Coniochaeta</taxon>
    </lineage>
</organism>